<feature type="transmembrane region" description="Helical" evidence="1">
    <location>
        <begin position="138"/>
        <end position="160"/>
    </location>
</feature>
<feature type="transmembrane region" description="Helical" evidence="1">
    <location>
        <begin position="12"/>
        <end position="37"/>
    </location>
</feature>
<name>A0A6C0BKG7_9ZZZZ</name>
<feature type="transmembrane region" description="Helical" evidence="1">
    <location>
        <begin position="107"/>
        <end position="126"/>
    </location>
</feature>
<dbReference type="EMBL" id="MN739171">
    <property type="protein sequence ID" value="QHS92174.1"/>
    <property type="molecule type" value="Genomic_DNA"/>
</dbReference>
<feature type="transmembrane region" description="Helical" evidence="1">
    <location>
        <begin position="76"/>
        <end position="95"/>
    </location>
</feature>
<organism evidence="2">
    <name type="scientific">viral metagenome</name>
    <dbReference type="NCBI Taxonomy" id="1070528"/>
    <lineage>
        <taxon>unclassified sequences</taxon>
        <taxon>metagenomes</taxon>
        <taxon>organismal metagenomes</taxon>
    </lineage>
</organism>
<evidence type="ECO:0000313" key="2">
    <source>
        <dbReference type="EMBL" id="QHS92174.1"/>
    </source>
</evidence>
<dbReference type="PROSITE" id="PS51257">
    <property type="entry name" value="PROKAR_LIPOPROTEIN"/>
    <property type="match status" value="1"/>
</dbReference>
<proteinExistence type="predicted"/>
<keyword evidence="1" id="KW-0812">Transmembrane</keyword>
<protein>
    <submittedName>
        <fullName evidence="2">Uncharacterized protein</fullName>
    </submittedName>
</protein>
<accession>A0A6C0BKG7</accession>
<keyword evidence="1" id="KW-1133">Transmembrane helix</keyword>
<keyword evidence="1" id="KW-0472">Membrane</keyword>
<dbReference type="AlphaFoldDB" id="A0A6C0BKG7"/>
<reference evidence="2" key="1">
    <citation type="journal article" date="2020" name="Nature">
        <title>Giant virus diversity and host interactions through global metagenomics.</title>
        <authorList>
            <person name="Schulz F."/>
            <person name="Roux S."/>
            <person name="Paez-Espino D."/>
            <person name="Jungbluth S."/>
            <person name="Walsh D.A."/>
            <person name="Denef V.J."/>
            <person name="McMahon K.D."/>
            <person name="Konstantinidis K.T."/>
            <person name="Eloe-Fadrosh E.A."/>
            <person name="Kyrpides N.C."/>
            <person name="Woyke T."/>
        </authorList>
    </citation>
    <scope>NUCLEOTIDE SEQUENCE</scope>
    <source>
        <strain evidence="2">GVMAG-M-3300013285-6</strain>
    </source>
</reference>
<sequence length="172" mass="18659">MGLTRKRISVNTYYNNIVIPTVILIACLGVTIPFLVYEEQRLTSKQLINSIRNVLSPSNGNPVLRASSVPDLDTSYLPALLGLVGFIGAIVVLFLELHVEIDADLGLVTPIILAIILAGSLGLYFINFGTMDSTMRIVGGMAIALILLLLISSVYTIIYLKRTKDISGNKLP</sequence>
<evidence type="ECO:0000256" key="1">
    <source>
        <dbReference type="SAM" id="Phobius"/>
    </source>
</evidence>